<dbReference type="EMBL" id="JAATJV010151900">
    <property type="protein sequence ID" value="MBZ3870716.1"/>
    <property type="molecule type" value="Genomic_DNA"/>
</dbReference>
<feature type="compositionally biased region" description="Basic residues" evidence="7">
    <location>
        <begin position="66"/>
        <end position="77"/>
    </location>
</feature>
<gene>
    <name evidence="10" type="ORF">SUZIE_109300</name>
</gene>
<feature type="compositionally biased region" description="Basic residues" evidence="7">
    <location>
        <begin position="39"/>
        <end position="48"/>
    </location>
</feature>
<feature type="region of interest" description="Disordered" evidence="7">
    <location>
        <begin position="29"/>
        <end position="77"/>
    </location>
</feature>
<keyword evidence="8" id="KW-1133">Transmembrane helix</keyword>
<dbReference type="GO" id="GO:0005737">
    <property type="term" value="C:cytoplasm"/>
    <property type="evidence" value="ECO:0007669"/>
    <property type="project" value="TreeGrafter"/>
</dbReference>
<dbReference type="GO" id="GO:0006826">
    <property type="term" value="P:iron ion transport"/>
    <property type="evidence" value="ECO:0007669"/>
    <property type="project" value="InterPro"/>
</dbReference>
<dbReference type="PROSITE" id="PS50905">
    <property type="entry name" value="FERRITIN_LIKE"/>
    <property type="match status" value="1"/>
</dbReference>
<comment type="similarity">
    <text evidence="1 6">Belongs to the ferritin family.</text>
</comment>
<dbReference type="InterPro" id="IPR012347">
    <property type="entry name" value="Ferritin-like"/>
</dbReference>
<dbReference type="Gene3D" id="1.20.1260.10">
    <property type="match status" value="1"/>
</dbReference>
<dbReference type="InterPro" id="IPR009078">
    <property type="entry name" value="Ferritin-like_SF"/>
</dbReference>
<dbReference type="GO" id="GO:0004322">
    <property type="term" value="F:ferroxidase activity"/>
    <property type="evidence" value="ECO:0007669"/>
    <property type="project" value="UniProtKB-ARBA"/>
</dbReference>
<dbReference type="PANTHER" id="PTHR11431">
    <property type="entry name" value="FERRITIN"/>
    <property type="match status" value="1"/>
</dbReference>
<dbReference type="PANTHER" id="PTHR11431:SF97">
    <property type="entry name" value="FERRITIN HEAVY POLYPEPTIDE-LIKE 17-RELATED"/>
    <property type="match status" value="1"/>
</dbReference>
<feature type="transmembrane region" description="Helical" evidence="8">
    <location>
        <begin position="83"/>
        <end position="105"/>
    </location>
</feature>
<feature type="binding site" evidence="5">
    <location>
        <position position="241"/>
    </location>
    <ligand>
        <name>Fe cation</name>
        <dbReference type="ChEBI" id="CHEBI:24875"/>
        <label>1</label>
    </ligand>
</feature>
<comment type="function">
    <text evidence="6">Stores iron in a soluble, non-toxic, readily available form. Important for iron homeostasis. Iron is taken up in the ferrous form and deposited as ferric hydroxides after oxidation.</text>
</comment>
<sequence>MKRPLRLSIWGSRRDKKNVLLGLWWKIPESLGTTGTSPKRVKPRKAPRHSPPAEVPPSPTLAAPRGPRRNRGRRRCPLRSPRARAAFAFVVAPLLPAPVMVPIVVSQVRHNYHPDCEAAVNNQIQMQLHASYVYLSLAFYCDGHSVALEHFSSFFLRRSHEWGDGAEKLMKMQNQRGGRIRLQDILKPDRDDWHSGFQAMERALHLEKRVNQSLLELHRLATEREDPHLCHFLRSHYLHQQVLIIRELGGYLTNLRRMEAPENPLAELLFDRLTLGRSDKDT</sequence>
<organism evidence="10 11">
    <name type="scientific">Sciurus carolinensis</name>
    <name type="common">Eastern gray squirrel</name>
    <dbReference type="NCBI Taxonomy" id="30640"/>
    <lineage>
        <taxon>Eukaryota</taxon>
        <taxon>Metazoa</taxon>
        <taxon>Chordata</taxon>
        <taxon>Craniata</taxon>
        <taxon>Vertebrata</taxon>
        <taxon>Euteleostomi</taxon>
        <taxon>Mammalia</taxon>
        <taxon>Eutheria</taxon>
        <taxon>Euarchontoglires</taxon>
        <taxon>Glires</taxon>
        <taxon>Rodentia</taxon>
        <taxon>Sciuromorpha</taxon>
        <taxon>Sciuridae</taxon>
        <taxon>Sciurinae</taxon>
        <taxon>Sciurini</taxon>
        <taxon>Sciurus</taxon>
    </lineage>
</organism>
<dbReference type="InterPro" id="IPR008331">
    <property type="entry name" value="Ferritin_DPS_dom"/>
</dbReference>
<evidence type="ECO:0000313" key="10">
    <source>
        <dbReference type="EMBL" id="MBZ3870716.1"/>
    </source>
</evidence>
<keyword evidence="4 5" id="KW-0408">Iron</keyword>
<keyword evidence="2 6" id="KW-0409">Iron storage</keyword>
<evidence type="ECO:0000256" key="4">
    <source>
        <dbReference type="ARBA" id="ARBA00023004"/>
    </source>
</evidence>
<dbReference type="InterPro" id="IPR009040">
    <property type="entry name" value="Ferritin-like_diiron"/>
</dbReference>
<reference evidence="10" key="1">
    <citation type="submission" date="2020-03" db="EMBL/GenBank/DDBJ databases">
        <title>Studies in the Genomics of Life Span.</title>
        <authorList>
            <person name="Glass D."/>
        </authorList>
    </citation>
    <scope>NUCLEOTIDE SEQUENCE</scope>
    <source>
        <strain evidence="10">SUZIE</strain>
        <tissue evidence="10">Muscle</tissue>
    </source>
</reference>
<dbReference type="FunFam" id="1.20.1260.10:FF:000016">
    <property type="entry name" value="Ferritin heavy chain"/>
    <property type="match status" value="1"/>
</dbReference>
<dbReference type="GO" id="GO:0006879">
    <property type="term" value="P:intracellular iron ion homeostasis"/>
    <property type="evidence" value="ECO:0007669"/>
    <property type="project" value="UniProtKB-KW"/>
</dbReference>
<keyword evidence="3 5" id="KW-0479">Metal-binding</keyword>
<feature type="binding site" evidence="5">
    <location>
        <position position="207"/>
    </location>
    <ligand>
        <name>Fe cation</name>
        <dbReference type="ChEBI" id="CHEBI:24875"/>
        <label>1</label>
    </ligand>
</feature>
<accession>A0AA41MF34</accession>
<feature type="compositionally biased region" description="Pro residues" evidence="7">
    <location>
        <begin position="49"/>
        <end position="59"/>
    </location>
</feature>
<name>A0AA41MF34_SCICA</name>
<evidence type="ECO:0000256" key="8">
    <source>
        <dbReference type="SAM" id="Phobius"/>
    </source>
</evidence>
<dbReference type="Pfam" id="PF00210">
    <property type="entry name" value="Ferritin"/>
    <property type="match status" value="1"/>
</dbReference>
<dbReference type="AlphaFoldDB" id="A0AA41MF34"/>
<evidence type="ECO:0000256" key="7">
    <source>
        <dbReference type="SAM" id="MobiDB-lite"/>
    </source>
</evidence>
<dbReference type="CDD" id="cd01056">
    <property type="entry name" value="Euk_Ferritin"/>
    <property type="match status" value="1"/>
</dbReference>
<dbReference type="GO" id="GO:0008199">
    <property type="term" value="F:ferric iron binding"/>
    <property type="evidence" value="ECO:0007669"/>
    <property type="project" value="InterPro"/>
</dbReference>
<dbReference type="Proteomes" id="UP001166674">
    <property type="component" value="Unassembled WGS sequence"/>
</dbReference>
<dbReference type="InterPro" id="IPR001519">
    <property type="entry name" value="Ferritin"/>
</dbReference>
<evidence type="ECO:0000256" key="1">
    <source>
        <dbReference type="ARBA" id="ARBA00007513"/>
    </source>
</evidence>
<feature type="domain" description="Ferritin-like diiron" evidence="9">
    <location>
        <begin position="110"/>
        <end position="259"/>
    </location>
</feature>
<evidence type="ECO:0000313" key="11">
    <source>
        <dbReference type="Proteomes" id="UP001166674"/>
    </source>
</evidence>
<dbReference type="SUPFAM" id="SSF47240">
    <property type="entry name" value="Ferritin-like"/>
    <property type="match status" value="1"/>
</dbReference>
<proteinExistence type="inferred from homology"/>
<keyword evidence="8" id="KW-0472">Membrane</keyword>
<keyword evidence="11" id="KW-1185">Reference proteome</keyword>
<evidence type="ECO:0000256" key="2">
    <source>
        <dbReference type="ARBA" id="ARBA00022434"/>
    </source>
</evidence>
<evidence type="ECO:0000256" key="6">
    <source>
        <dbReference type="RuleBase" id="RU361145"/>
    </source>
</evidence>
<evidence type="ECO:0000256" key="5">
    <source>
        <dbReference type="PIRSR" id="PIRSR601519-1"/>
    </source>
</evidence>
<protein>
    <recommendedName>
        <fullName evidence="6">Ferritin</fullName>
    </recommendedName>
</protein>
<evidence type="ECO:0000259" key="9">
    <source>
        <dbReference type="PROSITE" id="PS50905"/>
    </source>
</evidence>
<evidence type="ECO:0000256" key="3">
    <source>
        <dbReference type="ARBA" id="ARBA00022723"/>
    </source>
</evidence>
<keyword evidence="8" id="KW-0812">Transmembrane</keyword>
<comment type="caution">
    <text evidence="10">The sequence shown here is derived from an EMBL/GenBank/DDBJ whole genome shotgun (WGS) entry which is preliminary data.</text>
</comment>
<dbReference type="GO" id="GO:0008198">
    <property type="term" value="F:ferrous iron binding"/>
    <property type="evidence" value="ECO:0007669"/>
    <property type="project" value="TreeGrafter"/>
</dbReference>